<feature type="domain" description="Fibronectin type-III" evidence="17">
    <location>
        <begin position="1503"/>
        <end position="1604"/>
    </location>
</feature>
<accession>A0AAD9PGA6</accession>
<evidence type="ECO:0000256" key="16">
    <source>
        <dbReference type="SAM" id="MobiDB-lite"/>
    </source>
</evidence>
<evidence type="ECO:0000256" key="7">
    <source>
        <dbReference type="ARBA" id="ARBA00022813"/>
    </source>
</evidence>
<evidence type="ECO:0000256" key="2">
    <source>
        <dbReference type="ARBA" id="ARBA00022441"/>
    </source>
</evidence>
<dbReference type="Gene3D" id="2.120.10.80">
    <property type="entry name" value="Kelch-type beta propeller"/>
    <property type="match status" value="2"/>
</dbReference>
<evidence type="ECO:0000256" key="12">
    <source>
        <dbReference type="ARBA" id="ARBA00023242"/>
    </source>
</evidence>
<evidence type="ECO:0000256" key="5">
    <source>
        <dbReference type="ARBA" id="ARBA00022553"/>
    </source>
</evidence>
<evidence type="ECO:0000256" key="8">
    <source>
        <dbReference type="ARBA" id="ARBA00022843"/>
    </source>
</evidence>
<sequence length="1656" mass="172346">MAAPILKWKRITNTSGPCPRPRHGHRAVAIKDLMVVFGGGNEGIVDELHVFNTATSQWFVPAVRGDIPPGCAAYGFVCDGTRILVFGGMVEYGKYSNELYELQASRWEWKRLKPKPPKNNPPPCPRLGHSFTLLGNKVYLFGGLANESEDPKNNIPRYLNDLYTLELKPNSSTMLWDFPQTHGQAPPPRESHSCIAYTSKTNNRHRLIIYGGMSGCRLGDLWQLEIDTMTWSKPVIQGIPPLPRSLHSATVIGNRMFVFGGWVPLVMDDVKVATHEKEWKCTNTLASLNLDTMTWEPLAMEVFEDALPRARAGHCSVAIHTRLYVWSGRDGYRKAWNNQVCFKDLWFLETEKPPSPSRVQLVRASTNTLEVCWGALPTADAYLLQLQKYDMPPSQALTPTTAPSTTPLAKAVTGMPQTTVVRPAGMTAVQHIRSLTGTTMSTLPLTPTSQIRGATTRIVRQRSPIAVSQAVKLVSAQPGSQPQIISIPAGAKSIGGITVVSAPNAGTATTSSGQMSGIAALAAAAAATQKINTTAGVTTTPVSGIKVVTPTVVSSSGVKVTPVSGRTIGSTQSTPTIQTIRVGGPNPQTIRVGAPGTQTIRVGMPGTQTIRIGTPGTQTIRVGTPGTTILRGVGQSIAGQVPRQVVTVQKSGQSSSQPQIVTLVKTTQGVAVSSVPKMAILSNKYSTGTVHTLGGQTVQVVTPTVVSSSGVKVTPVSGRTIGSTQSTPTIQTIRVGGPNPQTIRVGAPGTQTIRVGMPGTQTIRIGTPGTQTIRVGTPGTTILRGVGQSIAGQVPRQVVTVQKSGQSSSQPQIVTLVKTTQGVAVSSVPKMAILSNKYSTGTVHTLGGQTVQMPRVALMPSKSGAGTVQTVTRQSLQGKVVPQGATIVKLVTTQTAGGVARPTTVVTTQASHTPSTILGISSVQPQTGTQHMGSTVMKTLPSSMISIAKAGQMVGTAGKHTIVIAAPKSAAGGKLTTTSSMQKLSTGQGGTQFIVVTTRPSGSASTVGGSTITSLTSGGRPVTVRTVPVGTGMHGLTAAQILNAAGHVGGKQVIIVTTVSALHGALSSTVLNVRSPSVSSTLVTSVVTRPVSSAPVIISSVNRATPVQAVPVKAADAEFVSETEQAVADMTAEHASLPMQVDGTCDDSDSDSDIGQQVDGTSDPVDGEQQAEEQPTQQQVEDQAPAEDQAEAVAMVTAENEAGAEIVTPDAVQQDADAVPSMDAAPSETTDPTEFLQTQDDAPQVTLAHMDAAAAMATDAAAMVTSAESALTTEAAAALALALDEVEPKEEPSEVAAPSIQMAAPAPEVAAPVTEAAPAVDATNTDGIKMEDDSEKLAGIVPMMDVSGTASADPRQVTLASVMMPSVPTVSAPSVNGIKPEPKKEVKSEQLPTPVKTTVALAVTPGVKKEVNQWYDVGIIKGTSCVVSHYHLPSEAGQGNGDEAPPGLLQDIDVVSVPDHSVLKRQELLPGTAYKFRVAGINACGRGPFSEISAFKTCLPGFPGAPSAIKISKSPEGAHLSWEPPQNTAGRITEYSVYLAVRNAATQVEQKPGSPAQLAFVRVYCGPSPSCVVATPSLASAHIDYTTKPAIIFRIAARNEKGYGPATQVRWLQDASAAAAAAASPAKAAVKRTVPMADLKAAGMAGGVKKLKTDAE</sequence>
<dbReference type="GO" id="GO:0003713">
    <property type="term" value="F:transcription coactivator activity"/>
    <property type="evidence" value="ECO:0007669"/>
    <property type="project" value="TreeGrafter"/>
</dbReference>
<keyword evidence="12" id="KW-0539">Nucleus</keyword>
<keyword evidence="6" id="KW-0677">Repeat</keyword>
<dbReference type="GO" id="GO:0035097">
    <property type="term" value="C:histone methyltransferase complex"/>
    <property type="evidence" value="ECO:0007669"/>
    <property type="project" value="TreeGrafter"/>
</dbReference>
<dbReference type="Pfam" id="PF13854">
    <property type="entry name" value="Kelch_HCF"/>
    <property type="match status" value="1"/>
</dbReference>
<feature type="compositionally biased region" description="Low complexity" evidence="16">
    <location>
        <begin position="1172"/>
        <end position="1183"/>
    </location>
</feature>
<dbReference type="Proteomes" id="UP001209878">
    <property type="component" value="Unassembled WGS sequence"/>
</dbReference>
<reference evidence="18" key="1">
    <citation type="journal article" date="2023" name="Mol. Biol. Evol.">
        <title>Third-Generation Sequencing Reveals the Adaptive Role of the Epigenome in Three Deep-Sea Polychaetes.</title>
        <authorList>
            <person name="Perez M."/>
            <person name="Aroh O."/>
            <person name="Sun Y."/>
            <person name="Lan Y."/>
            <person name="Juniper S.K."/>
            <person name="Young C.R."/>
            <person name="Angers B."/>
            <person name="Qian P.Y."/>
        </authorList>
    </citation>
    <scope>NUCLEOTIDE SEQUENCE</scope>
    <source>
        <strain evidence="18">R07B-5</strain>
    </source>
</reference>
<dbReference type="FunFam" id="2.60.40.10:FF:000259">
    <property type="entry name" value="Host cell factor 1 (Predicted)"/>
    <property type="match status" value="1"/>
</dbReference>
<feature type="region of interest" description="Disordered" evidence="16">
    <location>
        <begin position="1370"/>
        <end position="1391"/>
    </location>
</feature>
<dbReference type="InterPro" id="IPR015915">
    <property type="entry name" value="Kelch-typ_b-propeller"/>
</dbReference>
<feature type="region of interest" description="Disordered" evidence="16">
    <location>
        <begin position="1140"/>
        <end position="1189"/>
    </location>
</feature>
<evidence type="ECO:0000256" key="1">
    <source>
        <dbReference type="ARBA" id="ARBA00004123"/>
    </source>
</evidence>
<evidence type="ECO:0000313" key="19">
    <source>
        <dbReference type="Proteomes" id="UP001209878"/>
    </source>
</evidence>
<dbReference type="InterPro" id="IPR043536">
    <property type="entry name" value="HCF1/2"/>
</dbReference>
<comment type="subcellular location">
    <subcellularLocation>
        <location evidence="1">Nucleus</location>
    </subcellularLocation>
</comment>
<dbReference type="CDD" id="cd00063">
    <property type="entry name" value="FN3"/>
    <property type="match status" value="2"/>
</dbReference>
<dbReference type="SUPFAM" id="SSF117281">
    <property type="entry name" value="Kelch motif"/>
    <property type="match status" value="1"/>
</dbReference>
<proteinExistence type="predicted"/>
<dbReference type="SMART" id="SM00060">
    <property type="entry name" value="FN3"/>
    <property type="match status" value="2"/>
</dbReference>
<gene>
    <name evidence="18" type="ORF">NP493_1g11032</name>
</gene>
<dbReference type="Gene3D" id="6.10.250.2590">
    <property type="match status" value="1"/>
</dbReference>
<keyword evidence="10" id="KW-0007">Acetylation</keyword>
<dbReference type="PANTHER" id="PTHR46003">
    <property type="entry name" value="HOST CELL FACTOR"/>
    <property type="match status" value="1"/>
</dbReference>
<evidence type="ECO:0000256" key="9">
    <source>
        <dbReference type="ARBA" id="ARBA00022853"/>
    </source>
</evidence>
<keyword evidence="3" id="KW-0488">Methylation</keyword>
<dbReference type="InterPro" id="IPR003961">
    <property type="entry name" value="FN3_dom"/>
</dbReference>
<dbReference type="SUPFAM" id="SSF49265">
    <property type="entry name" value="Fibronectin type III"/>
    <property type="match status" value="1"/>
</dbReference>
<dbReference type="Gene3D" id="2.60.40.10">
    <property type="entry name" value="Immunoglobulins"/>
    <property type="match status" value="2"/>
</dbReference>
<evidence type="ECO:0000256" key="3">
    <source>
        <dbReference type="ARBA" id="ARBA00022481"/>
    </source>
</evidence>
<keyword evidence="8" id="KW-0832">Ubl conjugation</keyword>
<keyword evidence="4" id="KW-1017">Isopeptide bond</keyword>
<keyword evidence="2" id="KW-0880">Kelch repeat</keyword>
<protein>
    <recommendedName>
        <fullName evidence="14">Host cell factor 1</fullName>
    </recommendedName>
    <alternativeName>
        <fullName evidence="15">C1 factor</fullName>
    </alternativeName>
</protein>
<feature type="domain" description="Fibronectin type-III" evidence="17">
    <location>
        <begin position="1392"/>
        <end position="1487"/>
    </location>
</feature>
<evidence type="ECO:0000256" key="11">
    <source>
        <dbReference type="ARBA" id="ARBA00023180"/>
    </source>
</evidence>
<keyword evidence="13" id="KW-0131">Cell cycle</keyword>
<evidence type="ECO:0000256" key="13">
    <source>
        <dbReference type="ARBA" id="ARBA00023306"/>
    </source>
</evidence>
<dbReference type="FunFam" id="2.120.10.80:FF:000008">
    <property type="entry name" value="host cell factor 1 isoform X1"/>
    <property type="match status" value="1"/>
</dbReference>
<organism evidence="18 19">
    <name type="scientific">Ridgeia piscesae</name>
    <name type="common">Tubeworm</name>
    <dbReference type="NCBI Taxonomy" id="27915"/>
    <lineage>
        <taxon>Eukaryota</taxon>
        <taxon>Metazoa</taxon>
        <taxon>Spiralia</taxon>
        <taxon>Lophotrochozoa</taxon>
        <taxon>Annelida</taxon>
        <taxon>Polychaeta</taxon>
        <taxon>Sedentaria</taxon>
        <taxon>Canalipalpata</taxon>
        <taxon>Sabellida</taxon>
        <taxon>Siboglinidae</taxon>
        <taxon>Ridgeia</taxon>
    </lineage>
</organism>
<dbReference type="EMBL" id="JAODUO010000001">
    <property type="protein sequence ID" value="KAK2194272.1"/>
    <property type="molecule type" value="Genomic_DNA"/>
</dbReference>
<dbReference type="InterPro" id="IPR013783">
    <property type="entry name" value="Ig-like_fold"/>
</dbReference>
<evidence type="ECO:0000256" key="6">
    <source>
        <dbReference type="ARBA" id="ARBA00022737"/>
    </source>
</evidence>
<evidence type="ECO:0000256" key="4">
    <source>
        <dbReference type="ARBA" id="ARBA00022499"/>
    </source>
</evidence>
<dbReference type="GO" id="GO:0006338">
    <property type="term" value="P:chromatin remodeling"/>
    <property type="evidence" value="ECO:0007669"/>
    <property type="project" value="TreeGrafter"/>
</dbReference>
<dbReference type="FunFam" id="2.120.10.80:FF:000015">
    <property type="entry name" value="host cell factor 1 isoform X1"/>
    <property type="match status" value="1"/>
</dbReference>
<feature type="region of interest" description="Disordered" evidence="16">
    <location>
        <begin position="1214"/>
        <end position="1234"/>
    </location>
</feature>
<dbReference type="InterPro" id="IPR059124">
    <property type="entry name" value="Kelch_HCF"/>
</dbReference>
<evidence type="ECO:0000313" key="18">
    <source>
        <dbReference type="EMBL" id="KAK2194272.1"/>
    </source>
</evidence>
<keyword evidence="7" id="KW-0068">Autocatalytic cleavage</keyword>
<evidence type="ECO:0000259" key="17">
    <source>
        <dbReference type="SMART" id="SM00060"/>
    </source>
</evidence>
<keyword evidence="5" id="KW-0597">Phosphoprotein</keyword>
<keyword evidence="11" id="KW-0325">Glycoprotein</keyword>
<evidence type="ECO:0000256" key="14">
    <source>
        <dbReference type="ARBA" id="ARBA00074287"/>
    </source>
</evidence>
<comment type="caution">
    <text evidence="18">The sequence shown here is derived from an EMBL/GenBank/DDBJ whole genome shotgun (WGS) entry which is preliminary data.</text>
</comment>
<evidence type="ECO:0000256" key="10">
    <source>
        <dbReference type="ARBA" id="ARBA00022990"/>
    </source>
</evidence>
<keyword evidence="19" id="KW-1185">Reference proteome</keyword>
<keyword evidence="9" id="KW-0156">Chromatin regulator</keyword>
<name>A0AAD9PGA6_RIDPI</name>
<dbReference type="PANTHER" id="PTHR46003:SF1">
    <property type="entry name" value="HOST CELL FACTOR"/>
    <property type="match status" value="1"/>
</dbReference>
<evidence type="ECO:0000256" key="15">
    <source>
        <dbReference type="ARBA" id="ARBA00081526"/>
    </source>
</evidence>
<dbReference type="InterPro" id="IPR036116">
    <property type="entry name" value="FN3_sf"/>
</dbReference>